<dbReference type="EMBL" id="CALYLK010000007">
    <property type="protein sequence ID" value="CAH8203382.1"/>
    <property type="molecule type" value="Genomic_DNA"/>
</dbReference>
<evidence type="ECO:0000313" key="3">
    <source>
        <dbReference type="Proteomes" id="UP001152658"/>
    </source>
</evidence>
<proteinExistence type="predicted"/>
<name>A0ABM9FL30_9VIBR</name>
<feature type="transmembrane region" description="Helical" evidence="1">
    <location>
        <begin position="62"/>
        <end position="80"/>
    </location>
</feature>
<dbReference type="Proteomes" id="UP001152658">
    <property type="component" value="Unassembled WGS sequence"/>
</dbReference>
<sequence>MTDRNAPKYALSRALCLITKNQLVALFLLPRLVGFVSVGTLASFGAGNSERSLNQFLGKLEVGAVGSISNLILGLFSISGQSSKSAFQKL</sequence>
<evidence type="ECO:0000313" key="2">
    <source>
        <dbReference type="EMBL" id="CAH8203382.1"/>
    </source>
</evidence>
<keyword evidence="1" id="KW-0812">Transmembrane</keyword>
<keyword evidence="1" id="KW-1133">Transmembrane helix</keyword>
<accession>A0ABM9FL30</accession>
<feature type="transmembrane region" description="Helical" evidence="1">
    <location>
        <begin position="21"/>
        <end position="42"/>
    </location>
</feature>
<comment type="caution">
    <text evidence="2">The sequence shown here is derived from an EMBL/GenBank/DDBJ whole genome shotgun (WGS) entry which is preliminary data.</text>
</comment>
<keyword evidence="1" id="KW-0472">Membrane</keyword>
<keyword evidence="3" id="KW-1185">Reference proteome</keyword>
<organism evidence="2 3">
    <name type="scientific">Vibrio aestuarianus</name>
    <dbReference type="NCBI Taxonomy" id="28171"/>
    <lineage>
        <taxon>Bacteria</taxon>
        <taxon>Pseudomonadati</taxon>
        <taxon>Pseudomonadota</taxon>
        <taxon>Gammaproteobacteria</taxon>
        <taxon>Vibrionales</taxon>
        <taxon>Vibrionaceae</taxon>
        <taxon>Vibrio</taxon>
    </lineage>
</organism>
<reference evidence="2" key="1">
    <citation type="submission" date="2022-06" db="EMBL/GenBank/DDBJ databases">
        <authorList>
            <person name="Goudenege D."/>
            <person name="Le Roux F."/>
        </authorList>
    </citation>
    <scope>NUCLEOTIDE SEQUENCE</scope>
    <source>
        <strain evidence="2">12-063</strain>
    </source>
</reference>
<evidence type="ECO:0000256" key="1">
    <source>
        <dbReference type="SAM" id="Phobius"/>
    </source>
</evidence>
<protein>
    <submittedName>
        <fullName evidence="2">Uncharacterized protein</fullName>
    </submittedName>
</protein>
<gene>
    <name evidence="2" type="ORF">VAE063_1060006</name>
</gene>